<organism evidence="1 2">
    <name type="scientific">Tunturiibacter lichenicola</name>
    <dbReference type="NCBI Taxonomy" id="2051959"/>
    <lineage>
        <taxon>Bacteria</taxon>
        <taxon>Pseudomonadati</taxon>
        <taxon>Acidobacteriota</taxon>
        <taxon>Terriglobia</taxon>
        <taxon>Terriglobales</taxon>
        <taxon>Acidobacteriaceae</taxon>
        <taxon>Tunturiibacter</taxon>
    </lineage>
</organism>
<evidence type="ECO:0000313" key="2">
    <source>
        <dbReference type="Proteomes" id="UP000564385"/>
    </source>
</evidence>
<dbReference type="EMBL" id="JACCCU010000002">
    <property type="protein sequence ID" value="NYF91436.1"/>
    <property type="molecule type" value="Genomic_DNA"/>
</dbReference>
<proteinExistence type="predicted"/>
<dbReference type="AlphaFoldDB" id="A0A852VPB6"/>
<gene>
    <name evidence="1" type="ORF">HDF08_003538</name>
</gene>
<dbReference type="Proteomes" id="UP000564385">
    <property type="component" value="Unassembled WGS sequence"/>
</dbReference>
<sequence length="50" mass="5665">MVSSSSVVCLRRVLVMFRSFLMRLMSHSGLFSGHVTPAEEHTLRLITRST</sequence>
<comment type="caution">
    <text evidence="1">The sequence shown here is derived from an EMBL/GenBank/DDBJ whole genome shotgun (WGS) entry which is preliminary data.</text>
</comment>
<protein>
    <submittedName>
        <fullName evidence="1">Uncharacterized protein</fullName>
    </submittedName>
</protein>
<reference evidence="1 2" key="1">
    <citation type="submission" date="2020-07" db="EMBL/GenBank/DDBJ databases">
        <title>Genomic Encyclopedia of Type Strains, Phase IV (KMG-V): Genome sequencing to study the core and pangenomes of soil and plant-associated prokaryotes.</title>
        <authorList>
            <person name="Whitman W."/>
        </authorList>
    </citation>
    <scope>NUCLEOTIDE SEQUENCE [LARGE SCALE GENOMIC DNA]</scope>
    <source>
        <strain evidence="1 2">M8UP22</strain>
    </source>
</reference>
<accession>A0A852VPB6</accession>
<name>A0A852VPB6_9BACT</name>
<evidence type="ECO:0000313" key="1">
    <source>
        <dbReference type="EMBL" id="NYF91436.1"/>
    </source>
</evidence>